<evidence type="ECO:0000313" key="3">
    <source>
        <dbReference type="EMBL" id="VFK62906.1"/>
    </source>
</evidence>
<dbReference type="InterPro" id="IPR013783">
    <property type="entry name" value="Ig-like_fold"/>
</dbReference>
<dbReference type="AlphaFoldDB" id="A0A451AA32"/>
<gene>
    <name evidence="3" type="ORF">BECKTUN1418D_GA0071000_11902</name>
</gene>
<feature type="transmembrane region" description="Helical" evidence="1">
    <location>
        <begin position="12"/>
        <end position="32"/>
    </location>
</feature>
<dbReference type="InterPro" id="IPR029030">
    <property type="entry name" value="Caspase-like_dom_sf"/>
</dbReference>
<dbReference type="InterPro" id="IPR001309">
    <property type="entry name" value="Pept_C14_p20"/>
</dbReference>
<name>A0A451AA32_9GAMM</name>
<keyword evidence="1" id="KW-1133">Transmembrane helix</keyword>
<protein>
    <submittedName>
        <fullName evidence="3">Caspase domain-containing protein</fullName>
    </submittedName>
</protein>
<dbReference type="Gene3D" id="3.40.50.1460">
    <property type="match status" value="1"/>
</dbReference>
<keyword evidence="1" id="KW-0812">Transmembrane</keyword>
<organism evidence="3">
    <name type="scientific">Candidatus Kentrum sp. TUN</name>
    <dbReference type="NCBI Taxonomy" id="2126343"/>
    <lineage>
        <taxon>Bacteria</taxon>
        <taxon>Pseudomonadati</taxon>
        <taxon>Pseudomonadota</taxon>
        <taxon>Gammaproteobacteria</taxon>
        <taxon>Candidatus Kentrum</taxon>
    </lineage>
</organism>
<sequence length="1113" mass="125545">MELIKTKIFEMRYFSALLMLFVNLTGCSILLYEHSATPDPKISEGMVFPERIPLKVAIKFISNTHSDSVPISLHPLRKDKHILSIADVKVLSATKKLFTEIFTRIFSDVRVLEENPNINDIFDLKINVRTVSKKSDWRAVKSDKERISAYIKYEVSILSGKEEIANFTVEDRKSISLYGKKYSLSIDNFISTRNELTNLKELTNLEERIGSYDFDKKVYEAYSNTHTKAHLNRTYLNDNVKDAFESAMNRAGEEFLDKFKRFMDTENNPISKLVEQNELPADLVFGEINFSDESSKFPNQAIDVRQPSTLTIPIHNNGQGKAFDTRLDISLGNNIPIEIIGDRAFGSIRPGEEKKIRLQIQGGLDLMDGIAKLTIRAKEKRGYDSKEILFKIPTRALRPPEIVITGYKIKDGNAGFASGNDNRIPENGETVELIPILKNHGIGPAIDVELAITEINDGLDVKERSLTIPWILPGQSALRTLVFSIPRTHSGKRIDIGLTATDSRKDVFHTRKTLSLDMQTRRPILSYTHKITDHGNGHLENGDEGDIEIRLTNNGNLDAHSVVIELDAKGISLPKSHVELDRIAAGFKVAPQIFPFHIPRTFDRKGAKLGIRIRQADFPEIVDVIPLPIRQIRPDFEIIHNIITDGGNIVEQGKPLEIPVKVKNIGQLDAKDVSLEIQTDADNFLQKGVRLNATSERRIRIGSIPAKRESNPRRFIIDVQRRAEVGELPIKFRITQKDFPTQKRLVAVKIRASQPEERIVVRGDTARQYTNNMPPIINVVLPKNRRVTTGNSFVNFKSFVDDDRGIHQVILTVNGKEIKDLQPDETDPKKRIIETRIPLRGGENKIQIIAYDIDKNPNEEIIYVTRKTNDAIYGKRVALVIGNSKYSSNSLRNPKNDAEDMERVLKEIGFKVALGIDLNRQEMEKYIERFRKNMLDGDAGLFFYAGHANQYNGINYLIPVEFNVNTLEDKDDNEIQAELERKTINANRVLGKMAKAGNRINIVMLDACRNNPFLSGSHSRSHSRIRGLAVVQAKSGSIVSYATAPGKTASDGKGRNSPYTAALIDNIRTPGFKIEEMFKQVRIQVEKLTNGAQTPWENSSLTSDFFFGGKNAN</sequence>
<dbReference type="PANTHER" id="PTHR22576">
    <property type="entry name" value="MUCOSA ASSOCIATED LYMPHOID TISSUE LYMPHOMA TRANSLOCATION PROTEIN 1/PARACASPASE"/>
    <property type="match status" value="1"/>
</dbReference>
<dbReference type="Pfam" id="PF00656">
    <property type="entry name" value="Peptidase_C14"/>
    <property type="match status" value="1"/>
</dbReference>
<dbReference type="GO" id="GO:0006508">
    <property type="term" value="P:proteolysis"/>
    <property type="evidence" value="ECO:0007669"/>
    <property type="project" value="InterPro"/>
</dbReference>
<dbReference type="SUPFAM" id="SSF52129">
    <property type="entry name" value="Caspase-like"/>
    <property type="match status" value="1"/>
</dbReference>
<dbReference type="PROSITE" id="PS50208">
    <property type="entry name" value="CASPASE_P20"/>
    <property type="match status" value="1"/>
</dbReference>
<dbReference type="InterPro" id="IPR011600">
    <property type="entry name" value="Pept_C14_caspase"/>
</dbReference>
<feature type="domain" description="Caspase family p20" evidence="2">
    <location>
        <begin position="874"/>
        <end position="1012"/>
    </location>
</feature>
<proteinExistence type="predicted"/>
<dbReference type="PANTHER" id="PTHR22576:SF37">
    <property type="entry name" value="MUCOSA-ASSOCIATED LYMPHOID TISSUE LYMPHOMA TRANSLOCATION PROTEIN 1"/>
    <property type="match status" value="1"/>
</dbReference>
<evidence type="ECO:0000256" key="1">
    <source>
        <dbReference type="SAM" id="Phobius"/>
    </source>
</evidence>
<evidence type="ECO:0000259" key="2">
    <source>
        <dbReference type="PROSITE" id="PS50208"/>
    </source>
</evidence>
<dbReference type="EMBL" id="CAADFX010000190">
    <property type="protein sequence ID" value="VFK62906.1"/>
    <property type="molecule type" value="Genomic_DNA"/>
</dbReference>
<dbReference type="InterPro" id="IPR052039">
    <property type="entry name" value="Caspase-related_regulators"/>
</dbReference>
<keyword evidence="1" id="KW-0472">Membrane</keyword>
<reference evidence="3" key="1">
    <citation type="submission" date="2019-02" db="EMBL/GenBank/DDBJ databases">
        <authorList>
            <person name="Gruber-Vodicka R. H."/>
            <person name="Seah K. B. B."/>
        </authorList>
    </citation>
    <scope>NUCLEOTIDE SEQUENCE</scope>
    <source>
        <strain evidence="3">BECK_BY1</strain>
    </source>
</reference>
<dbReference type="GO" id="GO:0004197">
    <property type="term" value="F:cysteine-type endopeptidase activity"/>
    <property type="evidence" value="ECO:0007669"/>
    <property type="project" value="InterPro"/>
</dbReference>
<dbReference type="Gene3D" id="2.60.40.10">
    <property type="entry name" value="Immunoglobulins"/>
    <property type="match status" value="1"/>
</dbReference>
<accession>A0A451AA32</accession>